<accession>A0A7Z2VKM6</accession>
<gene>
    <name evidence="4" type="ORF">HH215_18695</name>
</gene>
<dbReference type="PANTHER" id="PTHR12304">
    <property type="entry name" value="INOSINE-URIDINE PREFERRING NUCLEOSIDE HYDROLASE"/>
    <property type="match status" value="1"/>
</dbReference>
<evidence type="ECO:0000313" key="5">
    <source>
        <dbReference type="Proteomes" id="UP000502248"/>
    </source>
</evidence>
<evidence type="ECO:0000256" key="1">
    <source>
        <dbReference type="ARBA" id="ARBA00022801"/>
    </source>
</evidence>
<name>A0A7Z2VKM6_9BACL</name>
<dbReference type="Proteomes" id="UP000502248">
    <property type="component" value="Chromosome"/>
</dbReference>
<organism evidence="4 5">
    <name type="scientific">Cohnella herbarum</name>
    <dbReference type="NCBI Taxonomy" id="2728023"/>
    <lineage>
        <taxon>Bacteria</taxon>
        <taxon>Bacillati</taxon>
        <taxon>Bacillota</taxon>
        <taxon>Bacilli</taxon>
        <taxon>Bacillales</taxon>
        <taxon>Paenibacillaceae</taxon>
        <taxon>Cohnella</taxon>
    </lineage>
</organism>
<reference evidence="4 5" key="1">
    <citation type="submission" date="2020-04" db="EMBL/GenBank/DDBJ databases">
        <title>Genome sequencing of novel species.</title>
        <authorList>
            <person name="Heo J."/>
            <person name="Kim S.-J."/>
            <person name="Kim J.-S."/>
            <person name="Hong S.-B."/>
            <person name="Kwon S.-W."/>
        </authorList>
    </citation>
    <scope>NUCLEOTIDE SEQUENCE [LARGE SCALE GENOMIC DNA]</scope>
    <source>
        <strain evidence="4 5">MFER-1</strain>
    </source>
</reference>
<dbReference type="InterPro" id="IPR001910">
    <property type="entry name" value="Inosine/uridine_hydrolase_dom"/>
</dbReference>
<dbReference type="Pfam" id="PF01156">
    <property type="entry name" value="IU_nuc_hydro"/>
    <property type="match status" value="1"/>
</dbReference>
<dbReference type="EMBL" id="CP051680">
    <property type="protein sequence ID" value="QJD85008.1"/>
    <property type="molecule type" value="Genomic_DNA"/>
</dbReference>
<keyword evidence="1 4" id="KW-0378">Hydrolase</keyword>
<keyword evidence="2" id="KW-0326">Glycosidase</keyword>
<evidence type="ECO:0000313" key="4">
    <source>
        <dbReference type="EMBL" id="QJD85008.1"/>
    </source>
</evidence>
<dbReference type="GO" id="GO:0008477">
    <property type="term" value="F:purine nucleosidase activity"/>
    <property type="evidence" value="ECO:0007669"/>
    <property type="project" value="TreeGrafter"/>
</dbReference>
<protein>
    <submittedName>
        <fullName evidence="4">Nucleoside hydrolase</fullName>
    </submittedName>
</protein>
<evidence type="ECO:0000256" key="2">
    <source>
        <dbReference type="ARBA" id="ARBA00023295"/>
    </source>
</evidence>
<dbReference type="KEGG" id="cheb:HH215_18695"/>
<dbReference type="AlphaFoldDB" id="A0A7Z2VKM6"/>
<proteinExistence type="predicted"/>
<dbReference type="SUPFAM" id="SSF53590">
    <property type="entry name" value="Nucleoside hydrolase"/>
    <property type="match status" value="1"/>
</dbReference>
<dbReference type="GO" id="GO:0005829">
    <property type="term" value="C:cytosol"/>
    <property type="evidence" value="ECO:0007669"/>
    <property type="project" value="TreeGrafter"/>
</dbReference>
<dbReference type="InterPro" id="IPR023186">
    <property type="entry name" value="IUNH"/>
</dbReference>
<sequence length="301" mass="34477">MALSFQVPERKRVRLLINSDVKNEADDQYAIVHALLTPMFINKGIIAAHFGTWRTTESMEESYAEAKYVLSLIGDVGNVPVYKGAPRALPDEKTPVVSEGAEAIIREALSDDPQRLFIVFLGPLTDLASAYLMEPRIEEKLTVIWIGGGPYPNGNWEFNLNNDIHAANVVFKSRIPLWQVPQNVYASVRVSLAELERRVKPHGEIGKYLFEQLVRFNDENADGWPRGESWSLGDSPIVSLILDDQAFDYDMRPAPRITDDMRYIHYQDERKIRVYRQVDTRFLLEDMYAKLELFAISQETR</sequence>
<feature type="domain" description="Inosine/uridine-preferring nucleoside hydrolase" evidence="3">
    <location>
        <begin position="18"/>
        <end position="249"/>
    </location>
</feature>
<evidence type="ECO:0000259" key="3">
    <source>
        <dbReference type="Pfam" id="PF01156"/>
    </source>
</evidence>
<dbReference type="PANTHER" id="PTHR12304:SF4">
    <property type="entry name" value="URIDINE NUCLEOSIDASE"/>
    <property type="match status" value="1"/>
</dbReference>
<dbReference type="InterPro" id="IPR036452">
    <property type="entry name" value="Ribo_hydro-like"/>
</dbReference>
<dbReference type="RefSeq" id="WP_169281284.1">
    <property type="nucleotide sequence ID" value="NZ_CP051680.1"/>
</dbReference>
<dbReference type="Gene3D" id="3.90.245.10">
    <property type="entry name" value="Ribonucleoside hydrolase-like"/>
    <property type="match status" value="1"/>
</dbReference>
<dbReference type="GO" id="GO:0006152">
    <property type="term" value="P:purine nucleoside catabolic process"/>
    <property type="evidence" value="ECO:0007669"/>
    <property type="project" value="TreeGrafter"/>
</dbReference>
<keyword evidence="5" id="KW-1185">Reference proteome</keyword>